<dbReference type="AlphaFoldDB" id="A0A0A9BCH1"/>
<name>A0A0A9BCH1_ARUDO</name>
<proteinExistence type="predicted"/>
<sequence length="43" mass="4599">MISTKLCSNTGEKKIGLGDLSAGLQVLGMRLVTPFDCMVPLIF</sequence>
<protein>
    <submittedName>
        <fullName evidence="1">Uncharacterized protein</fullName>
    </submittedName>
</protein>
<reference evidence="1" key="2">
    <citation type="journal article" date="2015" name="Data Brief">
        <title>Shoot transcriptome of the giant reed, Arundo donax.</title>
        <authorList>
            <person name="Barrero R.A."/>
            <person name="Guerrero F.D."/>
            <person name="Moolhuijzen P."/>
            <person name="Goolsby J.A."/>
            <person name="Tidwell J."/>
            <person name="Bellgard S.E."/>
            <person name="Bellgard M.I."/>
        </authorList>
    </citation>
    <scope>NUCLEOTIDE SEQUENCE</scope>
    <source>
        <tissue evidence="1">Shoot tissue taken approximately 20 cm above the soil surface</tissue>
    </source>
</reference>
<reference evidence="1" key="1">
    <citation type="submission" date="2014-09" db="EMBL/GenBank/DDBJ databases">
        <authorList>
            <person name="Magalhaes I.L.F."/>
            <person name="Oliveira U."/>
            <person name="Santos F.R."/>
            <person name="Vidigal T.H.D.A."/>
            <person name="Brescovit A.D."/>
            <person name="Santos A.J."/>
        </authorList>
    </citation>
    <scope>NUCLEOTIDE SEQUENCE</scope>
    <source>
        <tissue evidence="1">Shoot tissue taken approximately 20 cm above the soil surface</tissue>
    </source>
</reference>
<accession>A0A0A9BCH1</accession>
<organism evidence="1">
    <name type="scientific">Arundo donax</name>
    <name type="common">Giant reed</name>
    <name type="synonym">Donax arundinaceus</name>
    <dbReference type="NCBI Taxonomy" id="35708"/>
    <lineage>
        <taxon>Eukaryota</taxon>
        <taxon>Viridiplantae</taxon>
        <taxon>Streptophyta</taxon>
        <taxon>Embryophyta</taxon>
        <taxon>Tracheophyta</taxon>
        <taxon>Spermatophyta</taxon>
        <taxon>Magnoliopsida</taxon>
        <taxon>Liliopsida</taxon>
        <taxon>Poales</taxon>
        <taxon>Poaceae</taxon>
        <taxon>PACMAD clade</taxon>
        <taxon>Arundinoideae</taxon>
        <taxon>Arundineae</taxon>
        <taxon>Arundo</taxon>
    </lineage>
</organism>
<evidence type="ECO:0000313" key="1">
    <source>
        <dbReference type="EMBL" id="JAD61629.1"/>
    </source>
</evidence>
<dbReference type="EMBL" id="GBRH01236266">
    <property type="protein sequence ID" value="JAD61629.1"/>
    <property type="molecule type" value="Transcribed_RNA"/>
</dbReference>